<dbReference type="PROSITE" id="PS50883">
    <property type="entry name" value="EAL"/>
    <property type="match status" value="1"/>
</dbReference>
<dbReference type="CDD" id="cd01948">
    <property type="entry name" value="EAL"/>
    <property type="match status" value="1"/>
</dbReference>
<dbReference type="Gene3D" id="3.30.70.270">
    <property type="match status" value="1"/>
</dbReference>
<dbReference type="PANTHER" id="PTHR33121:SF79">
    <property type="entry name" value="CYCLIC DI-GMP PHOSPHODIESTERASE PDED-RELATED"/>
    <property type="match status" value="1"/>
</dbReference>
<keyword evidence="3" id="KW-1185">Reference proteome</keyword>
<evidence type="ECO:0000313" key="2">
    <source>
        <dbReference type="EMBL" id="SMP03688.1"/>
    </source>
</evidence>
<organism evidence="2 3">
    <name type="scientific">Desulfurobacterium pacificum</name>
    <dbReference type="NCBI Taxonomy" id="240166"/>
    <lineage>
        <taxon>Bacteria</taxon>
        <taxon>Pseudomonadati</taxon>
        <taxon>Aquificota</taxon>
        <taxon>Aquificia</taxon>
        <taxon>Desulfurobacteriales</taxon>
        <taxon>Desulfurobacteriaceae</taxon>
        <taxon>Desulfurobacterium</taxon>
    </lineage>
</organism>
<dbReference type="InterPro" id="IPR001633">
    <property type="entry name" value="EAL_dom"/>
</dbReference>
<dbReference type="InterPro" id="IPR000160">
    <property type="entry name" value="GGDEF_dom"/>
</dbReference>
<dbReference type="Pfam" id="PF00563">
    <property type="entry name" value="EAL"/>
    <property type="match status" value="1"/>
</dbReference>
<dbReference type="RefSeq" id="WP_283399647.1">
    <property type="nucleotide sequence ID" value="NZ_FXUB01000001.1"/>
</dbReference>
<dbReference type="InterPro" id="IPR043128">
    <property type="entry name" value="Rev_trsase/Diguanyl_cyclase"/>
</dbReference>
<dbReference type="SMART" id="SM00052">
    <property type="entry name" value="EAL"/>
    <property type="match status" value="1"/>
</dbReference>
<dbReference type="EMBL" id="FXUB01000001">
    <property type="protein sequence ID" value="SMP03688.1"/>
    <property type="molecule type" value="Genomic_DNA"/>
</dbReference>
<sequence length="569" mass="65989">MRGKFQDFINLYGITPENLKEIRSLSSIFDAKTKEKISKRTHEFVIKYLPESAKLLEDLGATNAFSGTIEKFIDYLLNPGEQLFTYVETVAKTHITGSEIPLKDFLKDYTEFINAILTEVEIPPEKLDAFKKFILMLIAILTFITDTYINTIKEKAEVDPITKLPSKSKLIFKTHETLKNFKTAVLLDIENFTEYNLYYGYNVGNSILATIASLLQLNFYGCYVTRLQNDEFFIATKLPIGEVKKKLYKIQKELEEHPLSIPTSFGLENIKIEFTGVLLNTKMDENLKFNDLMWVLYNSLKEINDKFIEKIHIITREEFLNRLDNKRIITDLLFSLNQKHIKLSVQKVVNIFTGETFFKEILARIIFPNGKIISPALFINFTANSTIEKKLDRLVIESLFQLIKEKAINDRVSINVSQIFLQDDFYWLLSQMDKYGIPNEQLIIELTERADILTTKALRKKLEELKKRGISVFIDDYGVKFSNYNLLKELQVDGIKIDGSIIESLQKNPLDELFVNSVIEFAKIKDVYIVAEYIETKEQLEKLKNLSDKNKFCLIYGQGYLWGKPELIN</sequence>
<dbReference type="SUPFAM" id="SSF55073">
    <property type="entry name" value="Nucleotide cyclase"/>
    <property type="match status" value="1"/>
</dbReference>
<reference evidence="2 3" key="1">
    <citation type="submission" date="2017-05" db="EMBL/GenBank/DDBJ databases">
        <authorList>
            <person name="Varghese N."/>
            <person name="Submissions S."/>
        </authorList>
    </citation>
    <scope>NUCLEOTIDE SEQUENCE [LARGE SCALE GENOMIC DNA]</scope>
    <source>
        <strain evidence="2 3">DSM 15522</strain>
    </source>
</reference>
<name>A0ABY1N8V6_9BACT</name>
<comment type="caution">
    <text evidence="2">The sequence shown here is derived from an EMBL/GenBank/DDBJ whole genome shotgun (WGS) entry which is preliminary data.</text>
</comment>
<dbReference type="SUPFAM" id="SSF141868">
    <property type="entry name" value="EAL domain-like"/>
    <property type="match status" value="1"/>
</dbReference>
<protein>
    <submittedName>
        <fullName evidence="2">EAL domain, c-di-GMP-specific phosphodiesterase class I (Or its enzymatically inactive variant)</fullName>
    </submittedName>
</protein>
<dbReference type="Pfam" id="PF00990">
    <property type="entry name" value="GGDEF"/>
    <property type="match status" value="1"/>
</dbReference>
<dbReference type="InterPro" id="IPR050706">
    <property type="entry name" value="Cyclic-di-GMP_PDE-like"/>
</dbReference>
<gene>
    <name evidence="2" type="ORF">SAMN06265339_0136</name>
</gene>
<accession>A0ABY1N8V6</accession>
<dbReference type="Gene3D" id="3.20.20.450">
    <property type="entry name" value="EAL domain"/>
    <property type="match status" value="1"/>
</dbReference>
<dbReference type="Proteomes" id="UP001157911">
    <property type="component" value="Unassembled WGS sequence"/>
</dbReference>
<dbReference type="SMART" id="SM00267">
    <property type="entry name" value="GGDEF"/>
    <property type="match status" value="1"/>
</dbReference>
<feature type="domain" description="EAL" evidence="1">
    <location>
        <begin position="325"/>
        <end position="569"/>
    </location>
</feature>
<proteinExistence type="predicted"/>
<dbReference type="InterPro" id="IPR035919">
    <property type="entry name" value="EAL_sf"/>
</dbReference>
<dbReference type="InterPro" id="IPR029787">
    <property type="entry name" value="Nucleotide_cyclase"/>
</dbReference>
<evidence type="ECO:0000313" key="3">
    <source>
        <dbReference type="Proteomes" id="UP001157911"/>
    </source>
</evidence>
<dbReference type="PANTHER" id="PTHR33121">
    <property type="entry name" value="CYCLIC DI-GMP PHOSPHODIESTERASE PDEF"/>
    <property type="match status" value="1"/>
</dbReference>
<evidence type="ECO:0000259" key="1">
    <source>
        <dbReference type="PROSITE" id="PS50883"/>
    </source>
</evidence>